<comment type="subcellular location">
    <subcellularLocation>
        <location evidence="1">Cell membrane</location>
        <topology evidence="1">Multi-pass membrane protein</topology>
    </subcellularLocation>
</comment>
<dbReference type="Pfam" id="PF07690">
    <property type="entry name" value="MFS_1"/>
    <property type="match status" value="1"/>
</dbReference>
<dbReference type="InterPro" id="IPR011701">
    <property type="entry name" value="MFS"/>
</dbReference>
<name>A0A9J6QN36_9FIRM</name>
<sequence>MLLIIWALMGISAVLPMWAAIIKATRQLGDSNVQGRLFGILESGRSLVPMLYCFGVIALFNFALTKVGTEEKALNFGIVALCCLMFFSALLIWVAFKPEKREAASLKEQATVVKWSEIKFVLRLPGVWLLALIIFSSYLVYICLSFITPYTTEIYGASTSTAAVLATIRTYGIGIFGAMIAGFIADKAGSTTKVIAISFVLIAGLLMSFFLAPVDKGFLWLVIVLMLLVAFVVFIPRGIYFAVIDEIGIPIKYTGAAVGVASFIGYSPDMFAYAVVGNWLDRYPGISGFHHAFVFMAGVSLAGFVFAAMLYRHIKKKAAE</sequence>
<feature type="transmembrane region" description="Helical" evidence="6">
    <location>
        <begin position="127"/>
        <end position="150"/>
    </location>
</feature>
<evidence type="ECO:0000313" key="8">
    <source>
        <dbReference type="EMBL" id="MCU7377362.1"/>
    </source>
</evidence>
<dbReference type="AlphaFoldDB" id="A0A9J6QN36"/>
<evidence type="ECO:0000256" key="4">
    <source>
        <dbReference type="ARBA" id="ARBA00022989"/>
    </source>
</evidence>
<feature type="domain" description="Major facilitator superfamily (MFS) profile" evidence="7">
    <location>
        <begin position="1"/>
        <end position="315"/>
    </location>
</feature>
<feature type="transmembrane region" description="Helical" evidence="6">
    <location>
        <begin position="255"/>
        <end position="276"/>
    </location>
</feature>
<evidence type="ECO:0000259" key="7">
    <source>
        <dbReference type="PROSITE" id="PS50850"/>
    </source>
</evidence>
<feature type="transmembrane region" description="Helical" evidence="6">
    <location>
        <begin position="288"/>
        <end position="311"/>
    </location>
</feature>
<reference evidence="8" key="1">
    <citation type="submission" date="2022-09" db="EMBL/GenBank/DDBJ databases">
        <title>Culturomic study of gut microbiota in children with autism spectrum disorder.</title>
        <authorList>
            <person name="Efimov B.A."/>
            <person name="Chaplin A.V."/>
            <person name="Sokolova S.R."/>
            <person name="Pikina A.P."/>
            <person name="Korzhanova M."/>
            <person name="Belova V."/>
            <person name="Korostin D."/>
        </authorList>
    </citation>
    <scope>NUCLEOTIDE SEQUENCE</scope>
    <source>
        <strain evidence="8">ASD5510</strain>
    </source>
</reference>
<evidence type="ECO:0000256" key="1">
    <source>
        <dbReference type="ARBA" id="ARBA00004651"/>
    </source>
</evidence>
<dbReference type="InterPro" id="IPR036259">
    <property type="entry name" value="MFS_trans_sf"/>
</dbReference>
<keyword evidence="4 6" id="KW-1133">Transmembrane helix</keyword>
<dbReference type="GO" id="GO:0022857">
    <property type="term" value="F:transmembrane transporter activity"/>
    <property type="evidence" value="ECO:0007669"/>
    <property type="project" value="InterPro"/>
</dbReference>
<feature type="transmembrane region" description="Helical" evidence="6">
    <location>
        <begin position="46"/>
        <end position="64"/>
    </location>
</feature>
<feature type="transmembrane region" description="Helical" evidence="6">
    <location>
        <begin position="194"/>
        <end position="212"/>
    </location>
</feature>
<keyword evidence="3 6" id="KW-0812">Transmembrane</keyword>
<dbReference type="SUPFAM" id="SSF103473">
    <property type="entry name" value="MFS general substrate transporter"/>
    <property type="match status" value="1"/>
</dbReference>
<accession>A0A9J6QN36</accession>
<keyword evidence="2" id="KW-0813">Transport</keyword>
<proteinExistence type="predicted"/>
<dbReference type="Gene3D" id="1.20.1250.20">
    <property type="entry name" value="MFS general substrate transporter like domains"/>
    <property type="match status" value="1"/>
</dbReference>
<keyword evidence="5 6" id="KW-0472">Membrane</keyword>
<evidence type="ECO:0000256" key="5">
    <source>
        <dbReference type="ARBA" id="ARBA00023136"/>
    </source>
</evidence>
<feature type="transmembrane region" description="Helical" evidence="6">
    <location>
        <begin position="218"/>
        <end position="243"/>
    </location>
</feature>
<dbReference type="RefSeq" id="WP_253020747.1">
    <property type="nucleotide sequence ID" value="NZ_JAOSHN010000001.1"/>
</dbReference>
<feature type="transmembrane region" description="Helical" evidence="6">
    <location>
        <begin position="162"/>
        <end position="185"/>
    </location>
</feature>
<dbReference type="GO" id="GO:0005886">
    <property type="term" value="C:plasma membrane"/>
    <property type="evidence" value="ECO:0007669"/>
    <property type="project" value="UniProtKB-SubCell"/>
</dbReference>
<keyword evidence="9" id="KW-1185">Reference proteome</keyword>
<organism evidence="8 9">
    <name type="scientific">Hominibacterium faecale</name>
    <dbReference type="NCBI Taxonomy" id="2839743"/>
    <lineage>
        <taxon>Bacteria</taxon>
        <taxon>Bacillati</taxon>
        <taxon>Bacillota</taxon>
        <taxon>Clostridia</taxon>
        <taxon>Peptostreptococcales</taxon>
        <taxon>Anaerovoracaceae</taxon>
        <taxon>Hominibacterium</taxon>
    </lineage>
</organism>
<evidence type="ECO:0000256" key="6">
    <source>
        <dbReference type="SAM" id="Phobius"/>
    </source>
</evidence>
<dbReference type="Proteomes" id="UP001065549">
    <property type="component" value="Unassembled WGS sequence"/>
</dbReference>
<dbReference type="EMBL" id="JAOSHN010000001">
    <property type="protein sequence ID" value="MCU7377362.1"/>
    <property type="molecule type" value="Genomic_DNA"/>
</dbReference>
<gene>
    <name evidence="8" type="ORF">OBO34_03220</name>
</gene>
<evidence type="ECO:0000256" key="2">
    <source>
        <dbReference type="ARBA" id="ARBA00022448"/>
    </source>
</evidence>
<comment type="caution">
    <text evidence="8">The sequence shown here is derived from an EMBL/GenBank/DDBJ whole genome shotgun (WGS) entry which is preliminary data.</text>
</comment>
<protein>
    <submittedName>
        <fullName evidence="8">MFS transporter</fullName>
    </submittedName>
</protein>
<dbReference type="PROSITE" id="PS50850">
    <property type="entry name" value="MFS"/>
    <property type="match status" value="1"/>
</dbReference>
<feature type="transmembrane region" description="Helical" evidence="6">
    <location>
        <begin position="6"/>
        <end position="25"/>
    </location>
</feature>
<dbReference type="InterPro" id="IPR020846">
    <property type="entry name" value="MFS_dom"/>
</dbReference>
<evidence type="ECO:0000256" key="3">
    <source>
        <dbReference type="ARBA" id="ARBA00022692"/>
    </source>
</evidence>
<evidence type="ECO:0000313" key="9">
    <source>
        <dbReference type="Proteomes" id="UP001065549"/>
    </source>
</evidence>
<feature type="transmembrane region" description="Helical" evidence="6">
    <location>
        <begin position="76"/>
        <end position="96"/>
    </location>
</feature>